<dbReference type="GO" id="GO:0016020">
    <property type="term" value="C:membrane"/>
    <property type="evidence" value="ECO:0007669"/>
    <property type="project" value="UniProtKB-SubCell"/>
</dbReference>
<dbReference type="AlphaFoldDB" id="A0A6M3XW99"/>
<evidence type="ECO:0000256" key="3">
    <source>
        <dbReference type="ARBA" id="ARBA00022989"/>
    </source>
</evidence>
<accession>A0A6M3XW99</accession>
<evidence type="ECO:0000256" key="2">
    <source>
        <dbReference type="ARBA" id="ARBA00022692"/>
    </source>
</evidence>
<reference evidence="6" key="1">
    <citation type="submission" date="2020-03" db="EMBL/GenBank/DDBJ databases">
        <title>The deep terrestrial virosphere.</title>
        <authorList>
            <person name="Holmfeldt K."/>
            <person name="Nilsson E."/>
            <person name="Simone D."/>
            <person name="Lopez-Fernandez M."/>
            <person name="Wu X."/>
            <person name="de Brujin I."/>
            <person name="Lundin D."/>
            <person name="Andersson A."/>
            <person name="Bertilsson S."/>
            <person name="Dopson M."/>
        </authorList>
    </citation>
    <scope>NUCLEOTIDE SEQUENCE</scope>
    <source>
        <strain evidence="6">TM448B02946</strain>
    </source>
</reference>
<evidence type="ECO:0000256" key="5">
    <source>
        <dbReference type="SAM" id="Phobius"/>
    </source>
</evidence>
<comment type="subcellular location">
    <subcellularLocation>
        <location evidence="1">Membrane</location>
        <topology evidence="1">Multi-pass membrane protein</topology>
    </subcellularLocation>
</comment>
<evidence type="ECO:0000313" key="6">
    <source>
        <dbReference type="EMBL" id="QJI02142.1"/>
    </source>
</evidence>
<keyword evidence="4 5" id="KW-0472">Membrane</keyword>
<dbReference type="InterPro" id="IPR006419">
    <property type="entry name" value="NMN_transpt_PnuC"/>
</dbReference>
<sequence>MDILTSASCVTKLFGGNRGIKKMLSVFTWASWVLSIAGLILSAKKNILCWYVWMVADLAWAAIFFYRGEVAEGVLFLVYFLFCFYGINLWKKDDKNDRAVGD</sequence>
<keyword evidence="2 5" id="KW-0812">Transmembrane</keyword>
<name>A0A6M3XW99_9ZZZZ</name>
<feature type="transmembrane region" description="Helical" evidence="5">
    <location>
        <begin position="73"/>
        <end position="90"/>
    </location>
</feature>
<evidence type="ECO:0000256" key="4">
    <source>
        <dbReference type="ARBA" id="ARBA00023136"/>
    </source>
</evidence>
<evidence type="ECO:0000256" key="1">
    <source>
        <dbReference type="ARBA" id="ARBA00004141"/>
    </source>
</evidence>
<dbReference type="Pfam" id="PF04973">
    <property type="entry name" value="NMN_transporter"/>
    <property type="match status" value="1"/>
</dbReference>
<organism evidence="6">
    <name type="scientific">viral metagenome</name>
    <dbReference type="NCBI Taxonomy" id="1070528"/>
    <lineage>
        <taxon>unclassified sequences</taxon>
        <taxon>metagenomes</taxon>
        <taxon>organismal metagenomes</taxon>
    </lineage>
</organism>
<feature type="transmembrane region" description="Helical" evidence="5">
    <location>
        <begin position="23"/>
        <end position="41"/>
    </location>
</feature>
<keyword evidence="3 5" id="KW-1133">Transmembrane helix</keyword>
<gene>
    <name evidence="6" type="ORF">TM448B02946_0009</name>
</gene>
<proteinExistence type="predicted"/>
<feature type="transmembrane region" description="Helical" evidence="5">
    <location>
        <begin position="48"/>
        <end position="67"/>
    </location>
</feature>
<dbReference type="EMBL" id="MT144977">
    <property type="protein sequence ID" value="QJI02142.1"/>
    <property type="molecule type" value="Genomic_DNA"/>
</dbReference>
<dbReference type="GO" id="GO:0034257">
    <property type="term" value="F:nicotinamide riboside transmembrane transporter activity"/>
    <property type="evidence" value="ECO:0007669"/>
    <property type="project" value="InterPro"/>
</dbReference>
<protein>
    <submittedName>
        <fullName evidence="6">Putative nicotinamide mononucleotide transporter</fullName>
    </submittedName>
</protein>